<accession>A0ABW7CCR8</accession>
<comment type="caution">
    <text evidence="2">The sequence shown here is derived from an EMBL/GenBank/DDBJ whole genome shotgun (WGS) entry which is preliminary data.</text>
</comment>
<dbReference type="EMBL" id="JAZAQF010000050">
    <property type="protein sequence ID" value="MFG3817696.1"/>
    <property type="molecule type" value="Genomic_DNA"/>
</dbReference>
<keyword evidence="3" id="KW-1185">Reference proteome</keyword>
<evidence type="ECO:0000313" key="3">
    <source>
        <dbReference type="Proteomes" id="UP001604335"/>
    </source>
</evidence>
<reference evidence="3" key="1">
    <citation type="journal article" date="2024" name="Algal Res.">
        <title>Biochemical, toxicological and genomic investigation of a high-biomass producing Limnothrix strain isolated from Italian shallow drinking water reservoir.</title>
        <authorList>
            <person name="Simonazzi M."/>
            <person name="Shishido T.K."/>
            <person name="Delbaje E."/>
            <person name="Wahlsten M."/>
            <person name="Fewer D.P."/>
            <person name="Sivonen K."/>
            <person name="Pezzolesi L."/>
            <person name="Pistocchi R."/>
        </authorList>
    </citation>
    <scope>NUCLEOTIDE SEQUENCE [LARGE SCALE GENOMIC DNA]</scope>
    <source>
        <strain evidence="3">LRLZ20PSL1</strain>
    </source>
</reference>
<evidence type="ECO:0000313" key="2">
    <source>
        <dbReference type="EMBL" id="MFG3817696.1"/>
    </source>
</evidence>
<dbReference type="Proteomes" id="UP001604335">
    <property type="component" value="Unassembled WGS sequence"/>
</dbReference>
<sequence length="70" mass="7596">MGSDSLSNCQIPEALGQWCDRHSSPIPLAQLARRSIPVPARLGNSVPARSPGPFKKCPKRFRIFPGNPEG</sequence>
<protein>
    <submittedName>
        <fullName evidence="2">Uncharacterized protein</fullName>
    </submittedName>
</protein>
<feature type="region of interest" description="Disordered" evidence="1">
    <location>
        <begin position="41"/>
        <end position="70"/>
    </location>
</feature>
<dbReference type="RefSeq" id="WP_393012203.1">
    <property type="nucleotide sequence ID" value="NZ_JAZAQF010000050.1"/>
</dbReference>
<evidence type="ECO:0000256" key="1">
    <source>
        <dbReference type="SAM" id="MobiDB-lite"/>
    </source>
</evidence>
<name>A0ABW7CCR8_9CYAN</name>
<proteinExistence type="predicted"/>
<organism evidence="2 3">
    <name type="scientific">Limnothrix redekei LRLZ20PSL1</name>
    <dbReference type="NCBI Taxonomy" id="3112953"/>
    <lineage>
        <taxon>Bacteria</taxon>
        <taxon>Bacillati</taxon>
        <taxon>Cyanobacteriota</taxon>
        <taxon>Cyanophyceae</taxon>
        <taxon>Pseudanabaenales</taxon>
        <taxon>Pseudanabaenaceae</taxon>
        <taxon>Limnothrix</taxon>
    </lineage>
</organism>
<gene>
    <name evidence="2" type="ORF">VPK24_08600</name>
</gene>